<keyword evidence="1" id="KW-0813">Transport</keyword>
<dbReference type="GO" id="GO:0016887">
    <property type="term" value="F:ATP hydrolysis activity"/>
    <property type="evidence" value="ECO:0007669"/>
    <property type="project" value="InterPro"/>
</dbReference>
<feature type="region of interest" description="Disordered" evidence="5">
    <location>
        <begin position="1"/>
        <end position="258"/>
    </location>
</feature>
<feature type="domain" description="ABC transporter" evidence="6">
    <location>
        <begin position="361"/>
        <end position="597"/>
    </location>
</feature>
<dbReference type="InterPro" id="IPR003593">
    <property type="entry name" value="AAA+_ATPase"/>
</dbReference>
<feature type="region of interest" description="Disordered" evidence="5">
    <location>
        <begin position="286"/>
        <end position="357"/>
    </location>
</feature>
<feature type="compositionally biased region" description="Low complexity" evidence="5">
    <location>
        <begin position="59"/>
        <end position="69"/>
    </location>
</feature>
<evidence type="ECO:0000256" key="4">
    <source>
        <dbReference type="ARBA" id="ARBA00022840"/>
    </source>
</evidence>
<keyword evidence="7" id="KW-0762">Sugar transport</keyword>
<dbReference type="AlphaFoldDB" id="A0A1H3NK01"/>
<feature type="compositionally biased region" description="Polar residues" evidence="5">
    <location>
        <begin position="1"/>
        <end position="12"/>
    </location>
</feature>
<feature type="compositionally biased region" description="Acidic residues" evidence="5">
    <location>
        <begin position="323"/>
        <end position="336"/>
    </location>
</feature>
<feature type="compositionally biased region" description="Low complexity" evidence="5">
    <location>
        <begin position="286"/>
        <end position="298"/>
    </location>
</feature>
<dbReference type="PROSITE" id="PS00211">
    <property type="entry name" value="ABC_TRANSPORTER_1"/>
    <property type="match status" value="1"/>
</dbReference>
<reference evidence="8" key="1">
    <citation type="submission" date="2016-10" db="EMBL/GenBank/DDBJ databases">
        <authorList>
            <person name="Varghese N."/>
            <person name="Submissions S."/>
        </authorList>
    </citation>
    <scope>NUCLEOTIDE SEQUENCE [LARGE SCALE GENOMIC DNA]</scope>
    <source>
        <strain evidence="8">DSM 44718</strain>
    </source>
</reference>
<name>A0A1H3NK01_9ACTN</name>
<dbReference type="EMBL" id="FNQB01000001">
    <property type="protein sequence ID" value="SDY88765.1"/>
    <property type="molecule type" value="Genomic_DNA"/>
</dbReference>
<evidence type="ECO:0000256" key="1">
    <source>
        <dbReference type="ARBA" id="ARBA00022448"/>
    </source>
</evidence>
<dbReference type="CDD" id="cd03216">
    <property type="entry name" value="ABC_Carb_Monos_I"/>
    <property type="match status" value="1"/>
</dbReference>
<proteinExistence type="predicted"/>
<keyword evidence="8" id="KW-1185">Reference proteome</keyword>
<feature type="domain" description="ABC transporter" evidence="6">
    <location>
        <begin position="611"/>
        <end position="854"/>
    </location>
</feature>
<dbReference type="PROSITE" id="PS50893">
    <property type="entry name" value="ABC_TRANSPORTER_2"/>
    <property type="match status" value="2"/>
</dbReference>
<dbReference type="PANTHER" id="PTHR43790">
    <property type="entry name" value="CARBOHYDRATE TRANSPORT ATP-BINDING PROTEIN MG119-RELATED"/>
    <property type="match status" value="1"/>
</dbReference>
<dbReference type="Proteomes" id="UP000199632">
    <property type="component" value="Unassembled WGS sequence"/>
</dbReference>
<evidence type="ECO:0000259" key="6">
    <source>
        <dbReference type="PROSITE" id="PS50893"/>
    </source>
</evidence>
<evidence type="ECO:0000313" key="8">
    <source>
        <dbReference type="Proteomes" id="UP000199632"/>
    </source>
</evidence>
<evidence type="ECO:0000256" key="3">
    <source>
        <dbReference type="ARBA" id="ARBA00022741"/>
    </source>
</evidence>
<keyword evidence="2" id="KW-0677">Repeat</keyword>
<keyword evidence="3" id="KW-0547">Nucleotide-binding</keyword>
<dbReference type="SMART" id="SM00382">
    <property type="entry name" value="AAA"/>
    <property type="match status" value="2"/>
</dbReference>
<dbReference type="InterPro" id="IPR003439">
    <property type="entry name" value="ABC_transporter-like_ATP-bd"/>
</dbReference>
<feature type="compositionally biased region" description="Low complexity" evidence="5">
    <location>
        <begin position="26"/>
        <end position="51"/>
    </location>
</feature>
<sequence>MTESTAPETGTPSGAAGDQEPTPNGATPQPADTTAHAAAAGEAGTAGAATPPRKRAPRARAAAKPADGATESAATSADSGSTNGTAGSDAAPAAGEAGIAGATTPPRKRAPRTTSRTPAAAKPANGTAESKAAAASSPADSDSGSANGTAGSDAAPAAEVAPAAASSATDSANGAAGSDAAPVAEVAPAAASSATDSANGAAGSDAAPVAEVAPAAASSATDSANGAAGSDAAPVAEVAPAAASSATDSANGAAGSDAAPVAEVAPAAATSTGEAETGISATAEPEPVAAAGPGASPEQPGNASIPQARHAAPDEVDSAASTDAEDVAGDAADDVDSSAVTPDKIGPSGEADDGAERPVVLRLTDVVKTFPGVRALDGVQLEVRAGEVHCLLGQNGAGKSTLIKVLSGAHQPDSGVVEWLGEQVRFANPQAANKAGIATIYQELDLVDDLSIAENAFLGHEPKIAGFVKRGTINRRTREILSRLGHGEITPTRMVRTLPAAGKQVVSMARALSHEAKLIIMDEPSAVLAHDEVGNLFRIIRELTAQGIAVIYISHRLEEIREIGDRVTVLKDGRTTAASLPARSTPTRDLVSRMTGRTIEYVFPERVNAPTEPEELLRVEGLARQGEFEDISLTVGKGEIVGIAGLVGSGRSELLETIFGARQPEQGRIYVKGKALRPGAVGAAVRAGLGMAPEERKAQALLLGEPIYRNMTLSTFSKIAKFGFTDTGKEREEAAKVADQLELRPRDVRRPVRTLSGGNQQKVVVGRWLLGGTELLLLDEPTRGVDVGARAELYQVIHALAAQGVGVLLVSSEVPEVLGLSDRVVVMREGRVVRQARAEELDEETVLDLVMAGSLMEGAPA</sequence>
<evidence type="ECO:0000313" key="7">
    <source>
        <dbReference type="EMBL" id="SDY88765.1"/>
    </source>
</evidence>
<dbReference type="Gene3D" id="3.40.50.300">
    <property type="entry name" value="P-loop containing nucleotide triphosphate hydrolases"/>
    <property type="match status" value="2"/>
</dbReference>
<dbReference type="InterPro" id="IPR027417">
    <property type="entry name" value="P-loop_NTPase"/>
</dbReference>
<dbReference type="GO" id="GO:0005524">
    <property type="term" value="F:ATP binding"/>
    <property type="evidence" value="ECO:0007669"/>
    <property type="project" value="UniProtKB-KW"/>
</dbReference>
<dbReference type="STRING" id="137265.SAMN05421684_2105"/>
<keyword evidence="4" id="KW-0067">ATP-binding</keyword>
<dbReference type="CDD" id="cd03215">
    <property type="entry name" value="ABC_Carb_Monos_II"/>
    <property type="match status" value="1"/>
</dbReference>
<protein>
    <submittedName>
        <fullName evidence="7">ABC-type sugar transport system, ATPase component</fullName>
    </submittedName>
</protein>
<accession>A0A1H3NK01</accession>
<dbReference type="Pfam" id="PF00005">
    <property type="entry name" value="ABC_tran"/>
    <property type="match status" value="2"/>
</dbReference>
<dbReference type="InterPro" id="IPR050107">
    <property type="entry name" value="ABC_carbohydrate_import_ATPase"/>
</dbReference>
<organism evidence="7 8">
    <name type="scientific">Asanoa ishikariensis</name>
    <dbReference type="NCBI Taxonomy" id="137265"/>
    <lineage>
        <taxon>Bacteria</taxon>
        <taxon>Bacillati</taxon>
        <taxon>Actinomycetota</taxon>
        <taxon>Actinomycetes</taxon>
        <taxon>Micromonosporales</taxon>
        <taxon>Micromonosporaceae</taxon>
        <taxon>Asanoa</taxon>
    </lineage>
</organism>
<evidence type="ECO:0000256" key="2">
    <source>
        <dbReference type="ARBA" id="ARBA00022737"/>
    </source>
</evidence>
<evidence type="ECO:0000256" key="5">
    <source>
        <dbReference type="SAM" id="MobiDB-lite"/>
    </source>
</evidence>
<feature type="compositionally biased region" description="Polar residues" evidence="5">
    <location>
        <begin position="72"/>
        <end position="83"/>
    </location>
</feature>
<gene>
    <name evidence="7" type="ORF">SAMN05421684_2105</name>
</gene>
<dbReference type="PANTHER" id="PTHR43790:SF9">
    <property type="entry name" value="GALACTOFURANOSE TRANSPORTER ATP-BINDING PROTEIN YTFR"/>
    <property type="match status" value="1"/>
</dbReference>
<dbReference type="SUPFAM" id="SSF52540">
    <property type="entry name" value="P-loop containing nucleoside triphosphate hydrolases"/>
    <property type="match status" value="2"/>
</dbReference>
<dbReference type="InterPro" id="IPR017871">
    <property type="entry name" value="ABC_transporter-like_CS"/>
</dbReference>
<feature type="compositionally biased region" description="Low complexity" evidence="5">
    <location>
        <begin position="84"/>
        <end position="105"/>
    </location>
</feature>
<feature type="compositionally biased region" description="Low complexity" evidence="5">
    <location>
        <begin position="112"/>
        <end position="258"/>
    </location>
</feature>